<organism evidence="1 2">
    <name type="scientific">Nannocystis radixulma</name>
    <dbReference type="NCBI Taxonomy" id="2995305"/>
    <lineage>
        <taxon>Bacteria</taxon>
        <taxon>Pseudomonadati</taxon>
        <taxon>Myxococcota</taxon>
        <taxon>Polyangia</taxon>
        <taxon>Nannocystales</taxon>
        <taxon>Nannocystaceae</taxon>
        <taxon>Nannocystis</taxon>
    </lineage>
</organism>
<dbReference type="RefSeq" id="WP_271995999.1">
    <property type="nucleotide sequence ID" value="NZ_JAQNDN010000002.1"/>
</dbReference>
<evidence type="ECO:0000313" key="2">
    <source>
        <dbReference type="Proteomes" id="UP001217838"/>
    </source>
</evidence>
<evidence type="ECO:0000313" key="1">
    <source>
        <dbReference type="EMBL" id="MDC0667712.1"/>
    </source>
</evidence>
<sequence length="99" mass="10606">MSERNRGGRWVVAGLAWCLWATACAEPEDWELTEIGADEQAELLVDEDEEDEGEDPALAAHVDAAASLDGRCAGGALPSVKPSPGRDRVICAGHRDMMK</sequence>
<dbReference type="Proteomes" id="UP001217838">
    <property type="component" value="Unassembled WGS sequence"/>
</dbReference>
<evidence type="ECO:0008006" key="3">
    <source>
        <dbReference type="Google" id="ProtNLM"/>
    </source>
</evidence>
<gene>
    <name evidence="1" type="ORF">POL58_08190</name>
</gene>
<proteinExistence type="predicted"/>
<protein>
    <recommendedName>
        <fullName evidence="3">Secreted protein</fullName>
    </recommendedName>
</protein>
<accession>A0ABT5B0T8</accession>
<name>A0ABT5B0T8_9BACT</name>
<keyword evidence="2" id="KW-1185">Reference proteome</keyword>
<comment type="caution">
    <text evidence="1">The sequence shown here is derived from an EMBL/GenBank/DDBJ whole genome shotgun (WGS) entry which is preliminary data.</text>
</comment>
<dbReference type="PROSITE" id="PS51257">
    <property type="entry name" value="PROKAR_LIPOPROTEIN"/>
    <property type="match status" value="1"/>
</dbReference>
<dbReference type="EMBL" id="JAQNDN010000002">
    <property type="protein sequence ID" value="MDC0667712.1"/>
    <property type="molecule type" value="Genomic_DNA"/>
</dbReference>
<reference evidence="1 2" key="1">
    <citation type="submission" date="2022-11" db="EMBL/GenBank/DDBJ databases">
        <title>Minimal conservation of predation-associated metabolite biosynthetic gene clusters underscores biosynthetic potential of Myxococcota including descriptions for ten novel species: Archangium lansinium sp. nov., Myxococcus landrumus sp. nov., Nannocystis bai.</title>
        <authorList>
            <person name="Ahearne A."/>
            <person name="Stevens C."/>
            <person name="Dowd S."/>
        </authorList>
    </citation>
    <scope>NUCLEOTIDE SEQUENCE [LARGE SCALE GENOMIC DNA]</scope>
    <source>
        <strain evidence="1 2">NCELM</strain>
    </source>
</reference>